<keyword evidence="3" id="KW-0731">Sigma factor</keyword>
<evidence type="ECO:0000256" key="1">
    <source>
        <dbReference type="ARBA" id="ARBA00010641"/>
    </source>
</evidence>
<dbReference type="Pfam" id="PF13490">
    <property type="entry name" value="zf-HC2"/>
    <property type="match status" value="1"/>
</dbReference>
<feature type="compositionally biased region" description="Basic and acidic residues" evidence="6">
    <location>
        <begin position="576"/>
        <end position="591"/>
    </location>
</feature>
<dbReference type="InterPro" id="IPR041916">
    <property type="entry name" value="Anti_sigma_zinc_sf"/>
</dbReference>
<dbReference type="InterPro" id="IPR013324">
    <property type="entry name" value="RNA_pol_sigma_r3/r4-like"/>
</dbReference>
<comment type="similarity">
    <text evidence="1">Belongs to the sigma-70 factor family. ECF subfamily.</text>
</comment>
<dbReference type="PANTHER" id="PTHR43133">
    <property type="entry name" value="RNA POLYMERASE ECF-TYPE SIGMA FACTO"/>
    <property type="match status" value="1"/>
</dbReference>
<feature type="compositionally biased region" description="Pro residues" evidence="6">
    <location>
        <begin position="354"/>
        <end position="386"/>
    </location>
</feature>
<evidence type="ECO:0000259" key="7">
    <source>
        <dbReference type="Pfam" id="PF04542"/>
    </source>
</evidence>
<feature type="compositionally biased region" description="Pro residues" evidence="6">
    <location>
        <begin position="307"/>
        <end position="340"/>
    </location>
</feature>
<feature type="domain" description="Putative zinc-finger" evidence="8">
    <location>
        <begin position="197"/>
        <end position="231"/>
    </location>
</feature>
<dbReference type="InterPro" id="IPR039425">
    <property type="entry name" value="RNA_pol_sigma-70-like"/>
</dbReference>
<sequence length="938" mass="97347">MTDAQSDHFEKSESDEKLISAVRDGDSGAYAALYRRHAEAARGLARQLVRSAEVDDVVSEAFARVLSVLRRGSGPTVAFRPYLLTSLRHIVYDRYRTDSRQIATDDMATFDEGEPFVDPALAGLERSLIARAYLSLPEHWRSVLWHTEIEGAKPADVAPLLNLTPNSVSALAYRAREGLRRAYLQMHLAGEVPTEECRPALSQLGAYVRGGLAKRDAATVDRHLDSCAHCRAVYAELSDVNIGLRGVVGPLIAGPAMAGYLASLPGGAFAGGWWSQMSTTQQRATMAGAATTAVTAAVALAMVSQNAPPPAPERPAAVAPPTPSDTDPPPQAPTPPPPGTEAPSLAPSRSVGPEPAPSPPSPPPSPAAPEPPRPTPSAVPTPPRPSASPEAEPALAATINPVGALVPGHPGIVVMRLRNTGGTTSDDVVADLDLPEGVTLDAAAQAGSAAAVPMAAGADGWSCVPETSGARCVVPGIEAGEDAVAHLDVAVASDARAGEPPRVSVRVGGVTTAATGSHGVDPEGTPARYATSGQVRSIATGNTLMTCLDDFSYQPQPRWPWPFDTTGSVNVQGFLDGDRRPRPDTLADERPAPAPVVSSFPKPTVAPTQPSPSAATATRVSVPTPSLASTPSFPATPEPAPASSTPAAPAPSTVAPQQLAEPEPPTVAPLGDGACERARRREGDRLDNDLWSMRPLDLDRDPATHMSSSVRWQLPTGGAVRWAGLYFSGTGRAPGGVTAKLRGPGQEGYTTVDADETAVRHLPGSPAYQAFADVTEQVRRAGGGQWWLADIPTSPGAHVHAGWSLVVVVSDPAEDYNQTMVLDNATVVHGAGAGMRLPLAGLLSAQAQAGIDVVAWEGDAGLSGDRVLLGDTPLRRRDGDPDNAFIGSAAGAVGPPLTFGTDVAQFSTVLPRHPRLLLVSRRDAYFAGAVAVTSPIMS</sequence>
<comment type="caution">
    <text evidence="9">The sequence shown here is derived from an EMBL/GenBank/DDBJ whole genome shotgun (WGS) entry which is preliminary data.</text>
</comment>
<dbReference type="Gene3D" id="1.10.1740.10">
    <property type="match status" value="1"/>
</dbReference>
<proteinExistence type="inferred from homology"/>
<reference evidence="10" key="1">
    <citation type="journal article" date="2019" name="Int. J. Syst. Evol. Microbiol.">
        <title>The Global Catalogue of Microorganisms (GCM) 10K type strain sequencing project: providing services to taxonomists for standard genome sequencing and annotation.</title>
        <authorList>
            <consortium name="The Broad Institute Genomics Platform"/>
            <consortium name="The Broad Institute Genome Sequencing Center for Infectious Disease"/>
            <person name="Wu L."/>
            <person name="Ma J."/>
        </authorList>
    </citation>
    <scope>NUCLEOTIDE SEQUENCE [LARGE SCALE GENOMIC DNA]</scope>
    <source>
        <strain evidence="10">JCM 17137</strain>
    </source>
</reference>
<keyword evidence="2" id="KW-0805">Transcription regulation</keyword>
<evidence type="ECO:0000313" key="9">
    <source>
        <dbReference type="EMBL" id="GAA3738536.1"/>
    </source>
</evidence>
<dbReference type="Gene3D" id="1.10.10.1320">
    <property type="entry name" value="Anti-sigma factor, zinc-finger domain"/>
    <property type="match status" value="1"/>
</dbReference>
<evidence type="ECO:0000256" key="3">
    <source>
        <dbReference type="ARBA" id="ARBA00023082"/>
    </source>
</evidence>
<evidence type="ECO:0000256" key="2">
    <source>
        <dbReference type="ARBA" id="ARBA00023015"/>
    </source>
</evidence>
<dbReference type="PANTHER" id="PTHR43133:SF8">
    <property type="entry name" value="RNA POLYMERASE SIGMA FACTOR HI_1459-RELATED"/>
    <property type="match status" value="1"/>
</dbReference>
<dbReference type="InterPro" id="IPR013325">
    <property type="entry name" value="RNA_pol_sigma_r2"/>
</dbReference>
<dbReference type="Pfam" id="PF04542">
    <property type="entry name" value="Sigma70_r2"/>
    <property type="match status" value="1"/>
</dbReference>
<dbReference type="RefSeq" id="WP_344969490.1">
    <property type="nucleotide sequence ID" value="NZ_BAABDD010000006.1"/>
</dbReference>
<dbReference type="EMBL" id="BAABDD010000006">
    <property type="protein sequence ID" value="GAA3738536.1"/>
    <property type="molecule type" value="Genomic_DNA"/>
</dbReference>
<feature type="region of interest" description="Disordered" evidence="6">
    <location>
        <begin position="564"/>
        <end position="673"/>
    </location>
</feature>
<keyword evidence="10" id="KW-1185">Reference proteome</keyword>
<dbReference type="InterPro" id="IPR007627">
    <property type="entry name" value="RNA_pol_sigma70_r2"/>
</dbReference>
<evidence type="ECO:0008006" key="11">
    <source>
        <dbReference type="Google" id="ProtNLM"/>
    </source>
</evidence>
<protein>
    <recommendedName>
        <fullName evidence="11">RNA polymerase sigma factor, sigma-70 family</fullName>
    </recommendedName>
</protein>
<feature type="domain" description="RNA polymerase sigma-70 region 2" evidence="7">
    <location>
        <begin position="33"/>
        <end position="100"/>
    </location>
</feature>
<dbReference type="Proteomes" id="UP001500908">
    <property type="component" value="Unassembled WGS sequence"/>
</dbReference>
<accession>A0ABP7FL39</accession>
<gene>
    <name evidence="9" type="ORF">GCM10022402_18030</name>
</gene>
<feature type="compositionally biased region" description="Low complexity" evidence="6">
    <location>
        <begin position="603"/>
        <end position="618"/>
    </location>
</feature>
<dbReference type="InterPro" id="IPR036388">
    <property type="entry name" value="WH-like_DNA-bd_sf"/>
</dbReference>
<evidence type="ECO:0000313" key="10">
    <source>
        <dbReference type="Proteomes" id="UP001500908"/>
    </source>
</evidence>
<keyword evidence="4" id="KW-0238">DNA-binding</keyword>
<organism evidence="9 10">
    <name type="scientific">Salinactinospora qingdaonensis</name>
    <dbReference type="NCBI Taxonomy" id="702744"/>
    <lineage>
        <taxon>Bacteria</taxon>
        <taxon>Bacillati</taxon>
        <taxon>Actinomycetota</taxon>
        <taxon>Actinomycetes</taxon>
        <taxon>Streptosporangiales</taxon>
        <taxon>Nocardiopsidaceae</taxon>
        <taxon>Salinactinospora</taxon>
    </lineage>
</organism>
<evidence type="ECO:0000256" key="5">
    <source>
        <dbReference type="ARBA" id="ARBA00023163"/>
    </source>
</evidence>
<dbReference type="SUPFAM" id="SSF88946">
    <property type="entry name" value="Sigma2 domain of RNA polymerase sigma factors"/>
    <property type="match status" value="1"/>
</dbReference>
<feature type="region of interest" description="Disordered" evidence="6">
    <location>
        <begin position="306"/>
        <end position="393"/>
    </location>
</feature>
<evidence type="ECO:0000256" key="6">
    <source>
        <dbReference type="SAM" id="MobiDB-lite"/>
    </source>
</evidence>
<evidence type="ECO:0000259" key="8">
    <source>
        <dbReference type="Pfam" id="PF13490"/>
    </source>
</evidence>
<dbReference type="NCBIfam" id="TIGR02937">
    <property type="entry name" value="sigma70-ECF"/>
    <property type="match status" value="1"/>
</dbReference>
<feature type="compositionally biased region" description="Low complexity" evidence="6">
    <location>
        <begin position="641"/>
        <end position="656"/>
    </location>
</feature>
<dbReference type="InterPro" id="IPR014284">
    <property type="entry name" value="RNA_pol_sigma-70_dom"/>
</dbReference>
<name>A0ABP7FL39_9ACTN</name>
<keyword evidence="5" id="KW-0804">Transcription</keyword>
<dbReference type="InterPro" id="IPR027383">
    <property type="entry name" value="Znf_put"/>
</dbReference>
<evidence type="ECO:0000256" key="4">
    <source>
        <dbReference type="ARBA" id="ARBA00023125"/>
    </source>
</evidence>
<dbReference type="SUPFAM" id="SSF88659">
    <property type="entry name" value="Sigma3 and sigma4 domains of RNA polymerase sigma factors"/>
    <property type="match status" value="1"/>
</dbReference>
<dbReference type="Gene3D" id="1.10.10.10">
    <property type="entry name" value="Winged helix-like DNA-binding domain superfamily/Winged helix DNA-binding domain"/>
    <property type="match status" value="1"/>
</dbReference>